<reference evidence="7 8" key="1">
    <citation type="submission" date="2020-04" db="EMBL/GenBank/DDBJ databases">
        <title>Description of novel Gluconacetobacter.</title>
        <authorList>
            <person name="Sombolestani A."/>
        </authorList>
    </citation>
    <scope>NUCLEOTIDE SEQUENCE [LARGE SCALE GENOMIC DNA]</scope>
    <source>
        <strain evidence="7 8">LMG 27801</strain>
    </source>
</reference>
<accession>A0A7W4IUS3</accession>
<keyword evidence="3" id="KW-0238">DNA-binding</keyword>
<dbReference type="InterPro" id="IPR013249">
    <property type="entry name" value="RNA_pol_sigma70_r4_t2"/>
</dbReference>
<dbReference type="InterPro" id="IPR036388">
    <property type="entry name" value="WH-like_DNA-bd_sf"/>
</dbReference>
<feature type="domain" description="RNA polymerase sigma factor 70 region 4 type 2" evidence="6">
    <location>
        <begin position="125"/>
        <end position="174"/>
    </location>
</feature>
<gene>
    <name evidence="7" type="ORF">HLH36_14050</name>
</gene>
<protein>
    <submittedName>
        <fullName evidence="7">RNA polymerase sigma factor</fullName>
    </submittedName>
</protein>
<keyword evidence="8" id="KW-1185">Reference proteome</keyword>
<sequence length="208" mass="24316">MEETSRTERGERPPKPLDESRLAWIIDHVLPHEREVRQWLRRFTLVDPDDVIQECYARLCAGPEREILNGRALFFRCAHNLVIEEARKANVRYVGQALAFDDGHEPMTQLTPERHAASRQEMARIRGRVLSLPKEYRDAFLLRKIYCMTYNQIAKKLGITRRTVERRVLRGLKLISDDLESTTMSVSSEEMAGDDTFDHVRKPEKIKK</sequence>
<dbReference type="InterPro" id="IPR014284">
    <property type="entry name" value="RNA_pol_sigma-70_dom"/>
</dbReference>
<evidence type="ECO:0000256" key="3">
    <source>
        <dbReference type="ARBA" id="ARBA00023125"/>
    </source>
</evidence>
<evidence type="ECO:0000256" key="4">
    <source>
        <dbReference type="ARBA" id="ARBA00023163"/>
    </source>
</evidence>
<evidence type="ECO:0000259" key="6">
    <source>
        <dbReference type="Pfam" id="PF08281"/>
    </source>
</evidence>
<dbReference type="CDD" id="cd06171">
    <property type="entry name" value="Sigma70_r4"/>
    <property type="match status" value="1"/>
</dbReference>
<proteinExistence type="predicted"/>
<dbReference type="GO" id="GO:0003677">
    <property type="term" value="F:DNA binding"/>
    <property type="evidence" value="ECO:0007669"/>
    <property type="project" value="UniProtKB-KW"/>
</dbReference>
<evidence type="ECO:0000313" key="7">
    <source>
        <dbReference type="EMBL" id="MBB2169459.1"/>
    </source>
</evidence>
<dbReference type="PANTHER" id="PTHR43133:SF8">
    <property type="entry name" value="RNA POLYMERASE SIGMA FACTOR HI_1459-RELATED"/>
    <property type="match status" value="1"/>
</dbReference>
<feature type="compositionally biased region" description="Basic and acidic residues" evidence="5">
    <location>
        <begin position="196"/>
        <end position="208"/>
    </location>
</feature>
<dbReference type="Gene3D" id="1.10.10.10">
    <property type="entry name" value="Winged helix-like DNA-binding domain superfamily/Winged helix DNA-binding domain"/>
    <property type="match status" value="1"/>
</dbReference>
<dbReference type="InterPro" id="IPR039425">
    <property type="entry name" value="RNA_pol_sigma-70-like"/>
</dbReference>
<dbReference type="GO" id="GO:0016987">
    <property type="term" value="F:sigma factor activity"/>
    <property type="evidence" value="ECO:0007669"/>
    <property type="project" value="UniProtKB-KW"/>
</dbReference>
<dbReference type="NCBIfam" id="TIGR02937">
    <property type="entry name" value="sigma70-ECF"/>
    <property type="match status" value="1"/>
</dbReference>
<dbReference type="SUPFAM" id="SSF88659">
    <property type="entry name" value="Sigma3 and sigma4 domains of RNA polymerase sigma factors"/>
    <property type="match status" value="1"/>
</dbReference>
<name>A0A7W4IUS3_9PROT</name>
<organism evidence="7 8">
    <name type="scientific">Gluconacetobacter aggeris</name>
    <dbReference type="NCBI Taxonomy" id="1286186"/>
    <lineage>
        <taxon>Bacteria</taxon>
        <taxon>Pseudomonadati</taxon>
        <taxon>Pseudomonadota</taxon>
        <taxon>Alphaproteobacteria</taxon>
        <taxon>Acetobacterales</taxon>
        <taxon>Acetobacteraceae</taxon>
        <taxon>Gluconacetobacter</taxon>
    </lineage>
</organism>
<comment type="caution">
    <text evidence="7">The sequence shown here is derived from an EMBL/GenBank/DDBJ whole genome shotgun (WGS) entry which is preliminary data.</text>
</comment>
<dbReference type="GO" id="GO:0006352">
    <property type="term" value="P:DNA-templated transcription initiation"/>
    <property type="evidence" value="ECO:0007669"/>
    <property type="project" value="InterPro"/>
</dbReference>
<dbReference type="PANTHER" id="PTHR43133">
    <property type="entry name" value="RNA POLYMERASE ECF-TYPE SIGMA FACTO"/>
    <property type="match status" value="1"/>
</dbReference>
<keyword evidence="2" id="KW-0731">Sigma factor</keyword>
<evidence type="ECO:0000256" key="1">
    <source>
        <dbReference type="ARBA" id="ARBA00023015"/>
    </source>
</evidence>
<dbReference type="RefSeq" id="WP_182986970.1">
    <property type="nucleotide sequence ID" value="NZ_JABEQD010000010.1"/>
</dbReference>
<dbReference type="Pfam" id="PF08281">
    <property type="entry name" value="Sigma70_r4_2"/>
    <property type="match status" value="1"/>
</dbReference>
<dbReference type="Proteomes" id="UP000559860">
    <property type="component" value="Unassembled WGS sequence"/>
</dbReference>
<feature type="region of interest" description="Disordered" evidence="5">
    <location>
        <begin position="185"/>
        <end position="208"/>
    </location>
</feature>
<evidence type="ECO:0000256" key="5">
    <source>
        <dbReference type="SAM" id="MobiDB-lite"/>
    </source>
</evidence>
<keyword evidence="1" id="KW-0805">Transcription regulation</keyword>
<dbReference type="InterPro" id="IPR013324">
    <property type="entry name" value="RNA_pol_sigma_r3/r4-like"/>
</dbReference>
<evidence type="ECO:0000313" key="8">
    <source>
        <dbReference type="Proteomes" id="UP000559860"/>
    </source>
</evidence>
<dbReference type="AlphaFoldDB" id="A0A7W4IUS3"/>
<keyword evidence="4" id="KW-0804">Transcription</keyword>
<evidence type="ECO:0000256" key="2">
    <source>
        <dbReference type="ARBA" id="ARBA00023082"/>
    </source>
</evidence>
<dbReference type="EMBL" id="JABEQD010000010">
    <property type="protein sequence ID" value="MBB2169459.1"/>
    <property type="molecule type" value="Genomic_DNA"/>
</dbReference>